<dbReference type="AlphaFoldDB" id="A0AAD5VVR1"/>
<organism evidence="1 2">
    <name type="scientific">Leucocoprinus birnbaumii</name>
    <dbReference type="NCBI Taxonomy" id="56174"/>
    <lineage>
        <taxon>Eukaryota</taxon>
        <taxon>Fungi</taxon>
        <taxon>Dikarya</taxon>
        <taxon>Basidiomycota</taxon>
        <taxon>Agaricomycotina</taxon>
        <taxon>Agaricomycetes</taxon>
        <taxon>Agaricomycetidae</taxon>
        <taxon>Agaricales</taxon>
        <taxon>Agaricineae</taxon>
        <taxon>Agaricaceae</taxon>
        <taxon>Leucocoprinus</taxon>
    </lineage>
</organism>
<keyword evidence="2" id="KW-1185">Reference proteome</keyword>
<dbReference type="EMBL" id="JANIEX010000196">
    <property type="protein sequence ID" value="KAJ3571230.1"/>
    <property type="molecule type" value="Genomic_DNA"/>
</dbReference>
<accession>A0AAD5VVR1</accession>
<dbReference type="Proteomes" id="UP001213000">
    <property type="component" value="Unassembled WGS sequence"/>
</dbReference>
<gene>
    <name evidence="1" type="ORF">NP233_g3898</name>
</gene>
<dbReference type="PANTHER" id="PTHR40616:SF1">
    <property type="entry name" value="LINALOOL DEHYDRATASE_ISOMERASE DOMAIN-CONTAINING PROTEIN"/>
    <property type="match status" value="1"/>
</dbReference>
<evidence type="ECO:0000313" key="2">
    <source>
        <dbReference type="Proteomes" id="UP001213000"/>
    </source>
</evidence>
<proteinExistence type="predicted"/>
<name>A0AAD5VVR1_9AGAR</name>
<reference evidence="1" key="1">
    <citation type="submission" date="2022-07" db="EMBL/GenBank/DDBJ databases">
        <title>Genome Sequence of Leucocoprinus birnbaumii.</title>
        <authorList>
            <person name="Buettner E."/>
        </authorList>
    </citation>
    <scope>NUCLEOTIDE SEQUENCE</scope>
    <source>
        <strain evidence="1">VT141</strain>
    </source>
</reference>
<dbReference type="PANTHER" id="PTHR40616">
    <property type="entry name" value="LINALOOL DEHYDRATASE_ISOMERASE DOMAIN-CONTAINING PROTEIN"/>
    <property type="match status" value="1"/>
</dbReference>
<sequence length="529" mass="58252">MHYFTRAQVSSSLTNYRATLSPGQESLFDEAIGALDENFAPPLLFNSPRYSAWYAVGLLARNEGNDVRVASDLIRNAISFQFKDPSMLWFGTFKNDPNAPDPGDLFPPKIYDSYDPNNALFVCTSWIIVMEEFQHMLDPSLIRLMKESMYNATIGDGYRVGGIDGDNLYTIYSNPWYMRVMSATYVGHMMSDKNMTMWGNVWAQEAIEEFEKFNTISEFNSGTYAGVTLYALSLYGYMPGDSVIANAAPMIIKNKQYFAILGAQITGLIRAVGKTDAGGCEPIPSPLIGSEHFSDVAATVLTTILSKFHDPLVPESARSSLTQTPLGTPHFTRAQASSPPFDNPLFPRNYTSWNEEGLSVGGIEFDMAFVGGASVNPEQFTPAAILWSTGVSGRSVGWITHHLSRQHYATSSSVSALASPHNLTISYRASRAFPDSFVQSSTITLLISGIPGHPLRPDFGHIRDDAQVTEMPGLKVKFSGTRHLKDANPMLKYGEGSLNGLIYYNLTYVLVQGNEATGDPELVLEFQKT</sequence>
<protein>
    <submittedName>
        <fullName evidence="1">Uncharacterized protein</fullName>
    </submittedName>
</protein>
<comment type="caution">
    <text evidence="1">The sequence shown here is derived from an EMBL/GenBank/DDBJ whole genome shotgun (WGS) entry which is preliminary data.</text>
</comment>
<evidence type="ECO:0000313" key="1">
    <source>
        <dbReference type="EMBL" id="KAJ3571230.1"/>
    </source>
</evidence>